<evidence type="ECO:0000256" key="7">
    <source>
        <dbReference type="PIRNR" id="PIRNR017479"/>
    </source>
</evidence>
<protein>
    <recommendedName>
        <fullName evidence="7">Trafficking protein particle complex subunit</fullName>
    </recommendedName>
</protein>
<dbReference type="OrthoDB" id="10254842at2759"/>
<comment type="similarity">
    <text evidence="2 7">Belongs to the TRAPP small subunits family. BET3 subfamily.</text>
</comment>
<evidence type="ECO:0000256" key="4">
    <source>
        <dbReference type="ARBA" id="ARBA00022824"/>
    </source>
</evidence>
<dbReference type="AlphaFoldDB" id="A0A9W8ECA3"/>
<dbReference type="InterPro" id="IPR024096">
    <property type="entry name" value="NO_sig/Golgi_transp_ligand-bd"/>
</dbReference>
<dbReference type="SUPFAM" id="SSF111126">
    <property type="entry name" value="Ligand-binding domain in the NO signalling and Golgi transport"/>
    <property type="match status" value="1"/>
</dbReference>
<evidence type="ECO:0000313" key="8">
    <source>
        <dbReference type="EMBL" id="KAJ1978635.1"/>
    </source>
</evidence>
<keyword evidence="5 7" id="KW-0931">ER-Golgi transport</keyword>
<dbReference type="GO" id="GO:1990070">
    <property type="term" value="C:TRAPPI protein complex"/>
    <property type="evidence" value="ECO:0007669"/>
    <property type="project" value="TreeGrafter"/>
</dbReference>
<comment type="subcellular location">
    <subcellularLocation>
        <location evidence="1">Endoplasmic reticulum</location>
    </subcellularLocation>
    <subcellularLocation>
        <location evidence="7">Golgi apparatus</location>
        <location evidence="7">cis-Golgi network</location>
    </subcellularLocation>
</comment>
<keyword evidence="6 7" id="KW-0333">Golgi apparatus</keyword>
<evidence type="ECO:0000256" key="3">
    <source>
        <dbReference type="ARBA" id="ARBA00022448"/>
    </source>
</evidence>
<dbReference type="InterPro" id="IPR016696">
    <property type="entry name" value="TRAPP-I_su5"/>
</dbReference>
<dbReference type="PANTHER" id="PTHR20902">
    <property type="entry name" value="41-2 PROTEIN ANTIGEN-RELATED"/>
    <property type="match status" value="1"/>
</dbReference>
<evidence type="ECO:0000256" key="6">
    <source>
        <dbReference type="ARBA" id="ARBA00023034"/>
    </source>
</evidence>
<keyword evidence="3 7" id="KW-0813">Transport</keyword>
<dbReference type="GO" id="GO:1990071">
    <property type="term" value="C:TRAPPII protein complex"/>
    <property type="evidence" value="ECO:0007669"/>
    <property type="project" value="TreeGrafter"/>
</dbReference>
<dbReference type="GO" id="GO:1990072">
    <property type="term" value="C:TRAPPIII protein complex"/>
    <property type="evidence" value="ECO:0007669"/>
    <property type="project" value="TreeGrafter"/>
</dbReference>
<dbReference type="GO" id="GO:0006888">
    <property type="term" value="P:endoplasmic reticulum to Golgi vesicle-mediated transport"/>
    <property type="evidence" value="ECO:0007669"/>
    <property type="project" value="TreeGrafter"/>
</dbReference>
<dbReference type="Proteomes" id="UP001151582">
    <property type="component" value="Unassembled WGS sequence"/>
</dbReference>
<organism evidence="8 9">
    <name type="scientific">Dimargaris verticillata</name>
    <dbReference type="NCBI Taxonomy" id="2761393"/>
    <lineage>
        <taxon>Eukaryota</taxon>
        <taxon>Fungi</taxon>
        <taxon>Fungi incertae sedis</taxon>
        <taxon>Zoopagomycota</taxon>
        <taxon>Kickxellomycotina</taxon>
        <taxon>Dimargaritomycetes</taxon>
        <taxon>Dimargaritales</taxon>
        <taxon>Dimargaritaceae</taxon>
        <taxon>Dimargaris</taxon>
    </lineage>
</organism>
<dbReference type="PIRSF" id="PIRSF017479">
    <property type="entry name" value="TRAPP_I_complex_Trs31"/>
    <property type="match status" value="1"/>
</dbReference>
<sequence length="157" mass="17968">MLQYTQNRVEGIQGFEQKLNELGFGVGVRLLELTMWREKTIRREIRVLNILYFVHNVIWKALFGKQADALEKSTDNEDEYMICDNEPVASQFISVPKELAQFNCNAYVAGIVEGILHGCQCACRVTAHTVPQEGKPLRTIFLIKLDPDVLQREEALK</sequence>
<dbReference type="PANTHER" id="PTHR20902:SF0">
    <property type="entry name" value="TRAFFICKING PROTEIN PARTICLE COMPLEX SUBUNIT 5"/>
    <property type="match status" value="1"/>
</dbReference>
<comment type="subunit">
    <text evidence="7">Part of the multisubunit TRAPP (transport protein particle) complex.</text>
</comment>
<dbReference type="FunFam" id="3.30.1380.20:FF:000002">
    <property type="entry name" value="Trafficking protein particle complex subunit"/>
    <property type="match status" value="1"/>
</dbReference>
<evidence type="ECO:0000313" key="9">
    <source>
        <dbReference type="Proteomes" id="UP001151582"/>
    </source>
</evidence>
<reference evidence="8" key="1">
    <citation type="submission" date="2022-07" db="EMBL/GenBank/DDBJ databases">
        <title>Phylogenomic reconstructions and comparative analyses of Kickxellomycotina fungi.</title>
        <authorList>
            <person name="Reynolds N.K."/>
            <person name="Stajich J.E."/>
            <person name="Barry K."/>
            <person name="Grigoriev I.V."/>
            <person name="Crous P."/>
            <person name="Smith M.E."/>
        </authorList>
    </citation>
    <scope>NUCLEOTIDE SEQUENCE</scope>
    <source>
        <strain evidence="8">RSA 567</strain>
    </source>
</reference>
<evidence type="ECO:0000256" key="2">
    <source>
        <dbReference type="ARBA" id="ARBA00006218"/>
    </source>
</evidence>
<gene>
    <name evidence="8" type="primary">trs31</name>
    <name evidence="8" type="ORF">H4R34_003137</name>
</gene>
<dbReference type="CDD" id="cd14943">
    <property type="entry name" value="TRAPPC5_Trs31"/>
    <property type="match status" value="1"/>
</dbReference>
<comment type="caution">
    <text evidence="8">The sequence shown here is derived from an EMBL/GenBank/DDBJ whole genome shotgun (WGS) entry which is preliminary data.</text>
</comment>
<keyword evidence="4 7" id="KW-0256">Endoplasmic reticulum</keyword>
<accession>A0A9W8ECA3</accession>
<evidence type="ECO:0000256" key="1">
    <source>
        <dbReference type="ARBA" id="ARBA00004240"/>
    </source>
</evidence>
<evidence type="ECO:0000256" key="5">
    <source>
        <dbReference type="ARBA" id="ARBA00022892"/>
    </source>
</evidence>
<name>A0A9W8ECA3_9FUNG</name>
<dbReference type="EMBL" id="JANBQB010000265">
    <property type="protein sequence ID" value="KAJ1978635.1"/>
    <property type="molecule type" value="Genomic_DNA"/>
</dbReference>
<dbReference type="InterPro" id="IPR007194">
    <property type="entry name" value="TRAPP_component"/>
</dbReference>
<proteinExistence type="inferred from homology"/>
<keyword evidence="9" id="KW-1185">Reference proteome</keyword>
<dbReference type="GO" id="GO:0005783">
    <property type="term" value="C:endoplasmic reticulum"/>
    <property type="evidence" value="ECO:0007669"/>
    <property type="project" value="UniProtKB-SubCell"/>
</dbReference>
<dbReference type="Gene3D" id="3.30.1380.20">
    <property type="entry name" value="Trafficking protein particle complex subunit 3"/>
    <property type="match status" value="1"/>
</dbReference>
<dbReference type="Pfam" id="PF04051">
    <property type="entry name" value="TRAPP"/>
    <property type="match status" value="1"/>
</dbReference>